<proteinExistence type="predicted"/>
<dbReference type="EMBL" id="FZLN01000002">
    <property type="protein sequence ID" value="SNQ29422.1"/>
    <property type="molecule type" value="Genomic_DNA"/>
</dbReference>
<organism evidence="2 3">
    <name type="scientific">Acinetobacter apis</name>
    <dbReference type="NCBI Taxonomy" id="1229165"/>
    <lineage>
        <taxon>Bacteria</taxon>
        <taxon>Pseudomonadati</taxon>
        <taxon>Pseudomonadota</taxon>
        <taxon>Gammaproteobacteria</taxon>
        <taxon>Moraxellales</taxon>
        <taxon>Moraxellaceae</taxon>
        <taxon>Acinetobacter</taxon>
    </lineage>
</organism>
<feature type="transmembrane region" description="Helical" evidence="1">
    <location>
        <begin position="242"/>
        <end position="263"/>
    </location>
</feature>
<keyword evidence="1" id="KW-1133">Transmembrane helix</keyword>
<keyword evidence="1" id="KW-0812">Transmembrane</keyword>
<evidence type="ECO:0000313" key="3">
    <source>
        <dbReference type="Proteomes" id="UP000243463"/>
    </source>
</evidence>
<dbReference type="Proteomes" id="UP000243463">
    <property type="component" value="Unassembled WGS sequence"/>
</dbReference>
<feature type="transmembrane region" description="Helical" evidence="1">
    <location>
        <begin position="41"/>
        <end position="62"/>
    </location>
</feature>
<feature type="transmembrane region" description="Helical" evidence="1">
    <location>
        <begin position="171"/>
        <end position="189"/>
    </location>
</feature>
<feature type="transmembrane region" description="Helical" evidence="1">
    <location>
        <begin position="113"/>
        <end position="130"/>
    </location>
</feature>
<sequence>MTFFNAIGLSSVWSLIYCTLLLLGIRFLLQSSELPTREKNFLFSLFRSSSITVLMLMVSILLSKVFPQNSFVDLSFFIHCINVVFTIYVVILIFINPIRIITFFDNNQIFKKVLYIILSIITISIIRVLFSKDKLGTLFEIAYLFIILMPYLALWPVLLLTKLEKNRLLKYFLRIHICLGFITSLVFLGDCLGPQGEMGPGIIILPFLLPAISMGSLIAYLAYITTFFVVLKLLHKLFKLKVLYALCSLTLLSCLYFQYIWWTDYYTPVSIPRRVYGWNIITAVFPWLAVVFAIIIAKYKEKIIFKAKCTMVNDGV</sequence>
<feature type="transmembrane region" description="Helical" evidence="1">
    <location>
        <begin position="6"/>
        <end position="29"/>
    </location>
</feature>
<gene>
    <name evidence="2" type="ORF">SAMN05444584_1374</name>
</gene>
<feature type="transmembrane region" description="Helical" evidence="1">
    <location>
        <begin position="275"/>
        <end position="297"/>
    </location>
</feature>
<evidence type="ECO:0000256" key="1">
    <source>
        <dbReference type="SAM" id="Phobius"/>
    </source>
</evidence>
<accession>A0A217EGH7</accession>
<protein>
    <submittedName>
        <fullName evidence="2">Uncharacterized protein</fullName>
    </submittedName>
</protein>
<feature type="transmembrane region" description="Helical" evidence="1">
    <location>
        <begin position="74"/>
        <end position="101"/>
    </location>
</feature>
<keyword evidence="3" id="KW-1185">Reference proteome</keyword>
<reference evidence="3" key="1">
    <citation type="submission" date="2017-06" db="EMBL/GenBank/DDBJ databases">
        <authorList>
            <person name="Varghese N."/>
            <person name="Submissions S."/>
        </authorList>
    </citation>
    <scope>NUCLEOTIDE SEQUENCE [LARGE SCALE GENOMIC DNA]</scope>
    <source>
        <strain evidence="3">ANC 5114</strain>
    </source>
</reference>
<keyword evidence="1" id="KW-0472">Membrane</keyword>
<feature type="transmembrane region" description="Helical" evidence="1">
    <location>
        <begin position="201"/>
        <end position="230"/>
    </location>
</feature>
<dbReference type="AlphaFoldDB" id="A0A217EGH7"/>
<name>A0A217EGH7_9GAMM</name>
<evidence type="ECO:0000313" key="2">
    <source>
        <dbReference type="EMBL" id="SNQ29422.1"/>
    </source>
</evidence>
<feature type="transmembrane region" description="Helical" evidence="1">
    <location>
        <begin position="142"/>
        <end position="159"/>
    </location>
</feature>